<dbReference type="InterPro" id="IPR037401">
    <property type="entry name" value="SnoaL-like"/>
</dbReference>
<evidence type="ECO:0000313" key="2">
    <source>
        <dbReference type="EMBL" id="OOV80612.1"/>
    </source>
</evidence>
<feature type="domain" description="SnoaL-like" evidence="1">
    <location>
        <begin position="13"/>
        <end position="132"/>
    </location>
</feature>
<name>A0A1T1GSL0_9GAMM</name>
<gene>
    <name evidence="2" type="ORF">B1202_13435</name>
</gene>
<evidence type="ECO:0000313" key="3">
    <source>
        <dbReference type="Proteomes" id="UP000191160"/>
    </source>
</evidence>
<organism evidence="2 3">
    <name type="scientific">Acinetobacter amyesii</name>
    <dbReference type="NCBI Taxonomy" id="2942470"/>
    <lineage>
        <taxon>Bacteria</taxon>
        <taxon>Pseudomonadati</taxon>
        <taxon>Pseudomonadota</taxon>
        <taxon>Gammaproteobacteria</taxon>
        <taxon>Moraxellales</taxon>
        <taxon>Moraxellaceae</taxon>
        <taxon>Acinetobacter</taxon>
    </lineage>
</organism>
<dbReference type="InterPro" id="IPR032710">
    <property type="entry name" value="NTF2-like_dom_sf"/>
</dbReference>
<dbReference type="Gene3D" id="3.10.450.50">
    <property type="match status" value="1"/>
</dbReference>
<comment type="caution">
    <text evidence="2">The sequence shown here is derived from an EMBL/GenBank/DDBJ whole genome shotgun (WGS) entry which is preliminary data.</text>
</comment>
<keyword evidence="3" id="KW-1185">Reference proteome</keyword>
<sequence>MKIVGDQQAADEILQFLANWDEVICQLKIENIAESCAADVYFFDASCEMRGLMAYQKMWEFYREYFREGLKVFRRELVIHADPDIAFLHCYSKIDDKSGIPTPGISWCRNTIGMKKTQSQWKIVHQHISVPVDIVTHQSKVITF</sequence>
<evidence type="ECO:0000259" key="1">
    <source>
        <dbReference type="Pfam" id="PF13474"/>
    </source>
</evidence>
<dbReference type="Pfam" id="PF13474">
    <property type="entry name" value="SnoaL_3"/>
    <property type="match status" value="1"/>
</dbReference>
<reference evidence="2 3" key="1">
    <citation type="submission" date="2017-02" db="EMBL/GenBank/DDBJ databases">
        <title>Acinetobacter sp. ANC 4945, whole genome shotgun sequencing project.</title>
        <authorList>
            <person name="Radolfova-Krizova L."/>
            <person name="Al Atrouni A."/>
            <person name="Nemec A."/>
        </authorList>
    </citation>
    <scope>NUCLEOTIDE SEQUENCE [LARGE SCALE GENOMIC DNA]</scope>
    <source>
        <strain evidence="2 3">ANC 4945</strain>
    </source>
</reference>
<protein>
    <recommendedName>
        <fullName evidence="1">SnoaL-like domain-containing protein</fullName>
    </recommendedName>
</protein>
<dbReference type="SUPFAM" id="SSF54427">
    <property type="entry name" value="NTF2-like"/>
    <property type="match status" value="1"/>
</dbReference>
<proteinExistence type="predicted"/>
<accession>A0A1T1GSL0</accession>
<dbReference type="Proteomes" id="UP000191160">
    <property type="component" value="Unassembled WGS sequence"/>
</dbReference>
<dbReference type="AlphaFoldDB" id="A0A1T1GSL0"/>
<dbReference type="EMBL" id="MVKX01000009">
    <property type="protein sequence ID" value="OOV80612.1"/>
    <property type="molecule type" value="Genomic_DNA"/>
</dbReference>